<evidence type="ECO:0000259" key="3">
    <source>
        <dbReference type="Pfam" id="PF23643"/>
    </source>
</evidence>
<dbReference type="OrthoDB" id="10250284at2759"/>
<dbReference type="GO" id="GO:1990072">
    <property type="term" value="C:TRAPPIII protein complex"/>
    <property type="evidence" value="ECO:0007669"/>
    <property type="project" value="TreeGrafter"/>
</dbReference>
<organism evidence="5 6">
    <name type="scientific">Smittium simulii</name>
    <dbReference type="NCBI Taxonomy" id="133385"/>
    <lineage>
        <taxon>Eukaryota</taxon>
        <taxon>Fungi</taxon>
        <taxon>Fungi incertae sedis</taxon>
        <taxon>Zoopagomycota</taxon>
        <taxon>Kickxellomycotina</taxon>
        <taxon>Harpellomycetes</taxon>
        <taxon>Harpellales</taxon>
        <taxon>Legeriomycetaceae</taxon>
        <taxon>Smittium</taxon>
    </lineage>
</organism>
<dbReference type="Pfam" id="PF06159">
    <property type="entry name" value="TRAPPC13_N"/>
    <property type="match status" value="1"/>
</dbReference>
<evidence type="ECO:0000313" key="5">
    <source>
        <dbReference type="EMBL" id="PVU96518.1"/>
    </source>
</evidence>
<dbReference type="InterPro" id="IPR055429">
    <property type="entry name" value="TRAPPC13_M"/>
</dbReference>
<dbReference type="InterPro" id="IPR055427">
    <property type="entry name" value="TRAPPC13_N"/>
</dbReference>
<dbReference type="PANTHER" id="PTHR13134">
    <property type="entry name" value="TRAFFICKING PROTEIN PARTICLE COMPLEX SUBUNIT 13"/>
    <property type="match status" value="1"/>
</dbReference>
<evidence type="ECO:0000259" key="4">
    <source>
        <dbReference type="Pfam" id="PF23647"/>
    </source>
</evidence>
<comment type="similarity">
    <text evidence="1">Belongs to the TRAPPC13 family.</text>
</comment>
<feature type="domain" description="Trafficking protein particle complex subunit 13 N-terminal" evidence="2">
    <location>
        <begin position="9"/>
        <end position="200"/>
    </location>
</feature>
<comment type="caution">
    <text evidence="5">The sequence shown here is derived from an EMBL/GenBank/DDBJ whole genome shotgun (WGS) entry which is preliminary data.</text>
</comment>
<dbReference type="InterPro" id="IPR055428">
    <property type="entry name" value="TRAPPC13_C"/>
</dbReference>
<feature type="domain" description="Trafficking protein particle complex subunit 13 middle" evidence="4">
    <location>
        <begin position="292"/>
        <end position="370"/>
    </location>
</feature>
<proteinExistence type="inferred from homology"/>
<evidence type="ECO:0000313" key="6">
    <source>
        <dbReference type="Proteomes" id="UP000245383"/>
    </source>
</evidence>
<evidence type="ECO:0000256" key="1">
    <source>
        <dbReference type="ARBA" id="ARBA00010785"/>
    </source>
</evidence>
<dbReference type="EMBL" id="MBFR01000030">
    <property type="protein sequence ID" value="PVU96518.1"/>
    <property type="molecule type" value="Genomic_DNA"/>
</dbReference>
<evidence type="ECO:0008006" key="7">
    <source>
        <dbReference type="Google" id="ProtNLM"/>
    </source>
</evidence>
<dbReference type="Pfam" id="PF23647">
    <property type="entry name" value="TRAPPC13_M"/>
    <property type="match status" value="1"/>
</dbReference>
<dbReference type="Proteomes" id="UP000245383">
    <property type="component" value="Unassembled WGS sequence"/>
</dbReference>
<evidence type="ECO:0000259" key="2">
    <source>
        <dbReference type="Pfam" id="PF06159"/>
    </source>
</evidence>
<name>A0A2T9YW10_9FUNG</name>
<sequence length="519" mass="58464">MAQKEPAPLSLKVMRLAKPFFSSSQIIGLDLGEGEQFSAITRTLKSTYLDFPAKYGIISKHANKNGLLKRKPAYNLPLTENLVLPKDFGALFLGETFYCQFLLANEGLEDLFNVRCTCEIQSNSQKTLLFCNDKVPEDVDSSETSSKTSVNAVSLSSRQIYNFQTKYETKELGLHVLLCTIKYTDKNNTQSVIKRSYKFHIENPIIVKTKTNHLLQQPDKILLEIQVQTTPTIQESMYVQKFQFEPSEDFVAIDLNNASSFEMNNASVNPLSKCIGDNNDQKSKQLESHDSDRIVLESVWSGDFIAPQEVRQYLYLVTPKEILNADTKLDIDNIRKIRYLSALGKLNIAWNWSFGSSGRLQTSQLIRNSPGLHLIEVSGITTVANGEHLLKIDNTIDEVNPEDIELSTQNKEVLENNDIDQSFLSPIKSLQSIVFLEKTFTVKFTLTNTINNFNSSMLISGPMEFNMGIFKPAESKDLEVSYLPVALGVNSVGCLIVNDLNSDYTRKIYNAYTVFVIDS</sequence>
<dbReference type="Pfam" id="PF23643">
    <property type="entry name" value="TRAPPC13_C"/>
    <property type="match status" value="1"/>
</dbReference>
<dbReference type="STRING" id="133385.A0A2T9YW10"/>
<dbReference type="InterPro" id="IPR010378">
    <property type="entry name" value="TRAPPC13"/>
</dbReference>
<keyword evidence="6" id="KW-1185">Reference proteome</keyword>
<reference evidence="5 6" key="1">
    <citation type="journal article" date="2018" name="MBio">
        <title>Comparative Genomics Reveals the Core Gene Toolbox for the Fungus-Insect Symbiosis.</title>
        <authorList>
            <person name="Wang Y."/>
            <person name="Stata M."/>
            <person name="Wang W."/>
            <person name="Stajich J.E."/>
            <person name="White M.M."/>
            <person name="Moncalvo J.M."/>
        </authorList>
    </citation>
    <scope>NUCLEOTIDE SEQUENCE [LARGE SCALE GENOMIC DNA]</scope>
    <source>
        <strain evidence="5 6">SWE-8-4</strain>
    </source>
</reference>
<accession>A0A2T9YW10</accession>
<protein>
    <recommendedName>
        <fullName evidence="7">Trafficking protein particle complex subunit 13</fullName>
    </recommendedName>
</protein>
<dbReference type="AlphaFoldDB" id="A0A2T9YW10"/>
<dbReference type="PANTHER" id="PTHR13134:SF3">
    <property type="entry name" value="TRAFFICKING PROTEIN PARTICLE COMPLEX SUBUNIT 13"/>
    <property type="match status" value="1"/>
</dbReference>
<feature type="domain" description="Trafficking protein particle complex subunit 13 C-terminal" evidence="3">
    <location>
        <begin position="433"/>
        <end position="516"/>
    </location>
</feature>
<gene>
    <name evidence="5" type="ORF">BB561_001120</name>
</gene>